<dbReference type="EMBL" id="BASE01000043">
    <property type="protein sequence ID" value="GAM13861.1"/>
    <property type="molecule type" value="Genomic_DNA"/>
</dbReference>
<protein>
    <submittedName>
        <fullName evidence="2">Membrane protein, putative</fullName>
    </submittedName>
</protein>
<keyword evidence="1" id="KW-0812">Transmembrane</keyword>
<evidence type="ECO:0000313" key="2">
    <source>
        <dbReference type="EMBL" id="GAM13861.1"/>
    </source>
</evidence>
<gene>
    <name evidence="2" type="ORF">SAMD00020551_2008</name>
</gene>
<dbReference type="Pfam" id="PF24124">
    <property type="entry name" value="YphA"/>
    <property type="match status" value="1"/>
</dbReference>
<organism evidence="2 3">
    <name type="scientific">Mesobacillus selenatarsenatis (strain DSM 18680 / JCM 14380 / FERM P-15431 / SF-1)</name>
    <dbReference type="NCBI Taxonomy" id="1321606"/>
    <lineage>
        <taxon>Bacteria</taxon>
        <taxon>Bacillati</taxon>
        <taxon>Bacillota</taxon>
        <taxon>Bacilli</taxon>
        <taxon>Bacillales</taxon>
        <taxon>Bacillaceae</taxon>
        <taxon>Mesobacillus</taxon>
    </lineage>
</organism>
<keyword evidence="1" id="KW-0472">Membrane</keyword>
<dbReference type="STRING" id="1321606.SAMD00020551_2008"/>
<feature type="transmembrane region" description="Helical" evidence="1">
    <location>
        <begin position="156"/>
        <end position="177"/>
    </location>
</feature>
<dbReference type="PIRSF" id="PIRSF036710">
    <property type="entry name" value="YphA_Bacsu"/>
    <property type="match status" value="1"/>
</dbReference>
<comment type="caution">
    <text evidence="2">The sequence shown here is derived from an EMBL/GenBank/DDBJ whole genome shotgun (WGS) entry which is preliminary data.</text>
</comment>
<sequence length="203" mass="23375">MEGLYFYWLAWIGWIWTTFFMNKDNPLRLKWTVMLLAVIFAAPLTVDVLIFELHLSAFAIAFFIFLETRRKKTGSLLYLFLSSFIIMLAYTSFLMFELFDPIWVLFDRKIMLGAAGFYLAVLLHTDRHDRLLALISGFLQGDILFSAILWKFNFPYAAASMVFMDILFISLGLLLAWSAIESIIAVMSGSTINQVEGEEQKTS</sequence>
<evidence type="ECO:0000256" key="1">
    <source>
        <dbReference type="SAM" id="Phobius"/>
    </source>
</evidence>
<accession>A0A0A8X6W5</accession>
<dbReference type="InterPro" id="IPR014617">
    <property type="entry name" value="YphA_Bacsu"/>
</dbReference>
<reference evidence="2 3" key="1">
    <citation type="submission" date="2013-06" db="EMBL/GenBank/DDBJ databases">
        <title>Whole genome shotgun sequence of Bacillus selenatarsenatis SF-1.</title>
        <authorList>
            <person name="Kuroda M."/>
            <person name="Sei K."/>
            <person name="Yamashita M."/>
            <person name="Ike M."/>
        </authorList>
    </citation>
    <scope>NUCLEOTIDE SEQUENCE [LARGE SCALE GENOMIC DNA]</scope>
    <source>
        <strain evidence="2 3">SF-1</strain>
    </source>
</reference>
<proteinExistence type="predicted"/>
<name>A0A0A8X6W5_MESS1</name>
<dbReference type="Proteomes" id="UP000031014">
    <property type="component" value="Unassembled WGS sequence"/>
</dbReference>
<feature type="transmembrane region" description="Helical" evidence="1">
    <location>
        <begin position="33"/>
        <end position="64"/>
    </location>
</feature>
<dbReference type="RefSeq" id="WP_052442144.1">
    <property type="nucleotide sequence ID" value="NZ_BASE01000043.1"/>
</dbReference>
<dbReference type="OrthoDB" id="2965169at2"/>
<feature type="transmembrane region" description="Helical" evidence="1">
    <location>
        <begin position="102"/>
        <end position="124"/>
    </location>
</feature>
<dbReference type="AlphaFoldDB" id="A0A0A8X6W5"/>
<feature type="transmembrane region" description="Helical" evidence="1">
    <location>
        <begin position="76"/>
        <end position="96"/>
    </location>
</feature>
<feature type="transmembrane region" description="Helical" evidence="1">
    <location>
        <begin position="131"/>
        <end position="150"/>
    </location>
</feature>
<feature type="transmembrane region" description="Helical" evidence="1">
    <location>
        <begin position="5"/>
        <end position="21"/>
    </location>
</feature>
<evidence type="ECO:0000313" key="3">
    <source>
        <dbReference type="Proteomes" id="UP000031014"/>
    </source>
</evidence>
<keyword evidence="1" id="KW-1133">Transmembrane helix</keyword>
<keyword evidence="3" id="KW-1185">Reference proteome</keyword>